<keyword evidence="3" id="KW-0807">Transducer</keyword>
<dbReference type="GO" id="GO:0007165">
    <property type="term" value="P:signal transduction"/>
    <property type="evidence" value="ECO:0007669"/>
    <property type="project" value="UniProtKB-KW"/>
</dbReference>
<protein>
    <submittedName>
        <fullName evidence="7">Methyl-accepting chemotaxis sensory transducer with Cache sensor</fullName>
    </submittedName>
</protein>
<keyword evidence="4" id="KW-0812">Transmembrane</keyword>
<accession>A0A2W7NBP8</accession>
<evidence type="ECO:0000259" key="5">
    <source>
        <dbReference type="PROSITE" id="PS50111"/>
    </source>
</evidence>
<dbReference type="PANTHER" id="PTHR43531">
    <property type="entry name" value="PROTEIN ICFG"/>
    <property type="match status" value="1"/>
</dbReference>
<feature type="domain" description="Methyl-accepting transducer" evidence="5">
    <location>
        <begin position="402"/>
        <end position="617"/>
    </location>
</feature>
<keyword evidence="4" id="KW-0472">Membrane</keyword>
<organism evidence="7 8">
    <name type="scientific">Breznakibacter xylanolyticus</name>
    <dbReference type="NCBI Taxonomy" id="990"/>
    <lineage>
        <taxon>Bacteria</taxon>
        <taxon>Pseudomonadati</taxon>
        <taxon>Bacteroidota</taxon>
        <taxon>Bacteroidia</taxon>
        <taxon>Marinilabiliales</taxon>
        <taxon>Marinilabiliaceae</taxon>
        <taxon>Breznakibacter</taxon>
    </lineage>
</organism>
<keyword evidence="1" id="KW-0145">Chemotaxis</keyword>
<dbReference type="PANTHER" id="PTHR43531:SF11">
    <property type="entry name" value="METHYL-ACCEPTING CHEMOTAXIS PROTEIN 3"/>
    <property type="match status" value="1"/>
</dbReference>
<dbReference type="InterPro" id="IPR051310">
    <property type="entry name" value="MCP_chemotaxis"/>
</dbReference>
<comment type="caution">
    <text evidence="7">The sequence shown here is derived from an EMBL/GenBank/DDBJ whole genome shotgun (WGS) entry which is preliminary data.</text>
</comment>
<evidence type="ECO:0000256" key="2">
    <source>
        <dbReference type="ARBA" id="ARBA00029447"/>
    </source>
</evidence>
<dbReference type="SMART" id="SM00304">
    <property type="entry name" value="HAMP"/>
    <property type="match status" value="1"/>
</dbReference>
<dbReference type="RefSeq" id="WP_111445137.1">
    <property type="nucleotide sequence ID" value="NZ_QKZK01000009.1"/>
</dbReference>
<dbReference type="CDD" id="cd12913">
    <property type="entry name" value="PDC1_MCP_like"/>
    <property type="match status" value="1"/>
</dbReference>
<dbReference type="GO" id="GO:0006935">
    <property type="term" value="P:chemotaxis"/>
    <property type="evidence" value="ECO:0007669"/>
    <property type="project" value="UniProtKB-KW"/>
</dbReference>
<comment type="similarity">
    <text evidence="2">Belongs to the methyl-accepting chemotaxis (MCP) protein family.</text>
</comment>
<dbReference type="Pfam" id="PF22673">
    <property type="entry name" value="MCP-like_PDC_1"/>
    <property type="match status" value="1"/>
</dbReference>
<dbReference type="Gene3D" id="1.10.287.950">
    <property type="entry name" value="Methyl-accepting chemotaxis protein"/>
    <property type="match status" value="1"/>
</dbReference>
<dbReference type="PRINTS" id="PR00260">
    <property type="entry name" value="CHEMTRNSDUCR"/>
</dbReference>
<evidence type="ECO:0000313" key="7">
    <source>
        <dbReference type="EMBL" id="PZX17410.1"/>
    </source>
</evidence>
<evidence type="ECO:0000313" key="8">
    <source>
        <dbReference type="Proteomes" id="UP000249239"/>
    </source>
</evidence>
<dbReference type="SUPFAM" id="SSF58104">
    <property type="entry name" value="Methyl-accepting chemotaxis protein (MCP) signaling domain"/>
    <property type="match status" value="1"/>
</dbReference>
<dbReference type="EMBL" id="QKZK01000009">
    <property type="protein sequence ID" value="PZX17410.1"/>
    <property type="molecule type" value="Genomic_DNA"/>
</dbReference>
<evidence type="ECO:0000256" key="4">
    <source>
        <dbReference type="SAM" id="Phobius"/>
    </source>
</evidence>
<dbReference type="Proteomes" id="UP000249239">
    <property type="component" value="Unassembled WGS sequence"/>
</dbReference>
<feature type="transmembrane region" description="Helical" evidence="4">
    <location>
        <begin position="320"/>
        <end position="343"/>
    </location>
</feature>
<evidence type="ECO:0000259" key="6">
    <source>
        <dbReference type="PROSITE" id="PS50885"/>
    </source>
</evidence>
<dbReference type="PROSITE" id="PS50111">
    <property type="entry name" value="CHEMOTAXIS_TRANSDUC_2"/>
    <property type="match status" value="1"/>
</dbReference>
<keyword evidence="4" id="KW-1133">Transmembrane helix</keyword>
<dbReference type="InterPro" id="IPR004090">
    <property type="entry name" value="Chemotax_Me-accpt_rcpt"/>
</dbReference>
<keyword evidence="8" id="KW-1185">Reference proteome</keyword>
<name>A0A2W7NBP8_9BACT</name>
<gene>
    <name evidence="7" type="ORF">LX69_01459</name>
</gene>
<feature type="transmembrane region" description="Helical" evidence="4">
    <location>
        <begin position="16"/>
        <end position="36"/>
    </location>
</feature>
<feature type="domain" description="HAMP" evidence="6">
    <location>
        <begin position="344"/>
        <end position="397"/>
    </location>
</feature>
<dbReference type="OrthoDB" id="1123498at2"/>
<dbReference type="SMART" id="SM00283">
    <property type="entry name" value="MA"/>
    <property type="match status" value="1"/>
</dbReference>
<evidence type="ECO:0000256" key="1">
    <source>
        <dbReference type="ARBA" id="ARBA00022500"/>
    </source>
</evidence>
<dbReference type="PROSITE" id="PS50885">
    <property type="entry name" value="HAMP"/>
    <property type="match status" value="1"/>
</dbReference>
<dbReference type="InterPro" id="IPR004089">
    <property type="entry name" value="MCPsignal_dom"/>
</dbReference>
<dbReference type="InterPro" id="IPR003660">
    <property type="entry name" value="HAMP_dom"/>
</dbReference>
<dbReference type="Gene3D" id="3.30.450.20">
    <property type="entry name" value="PAS domain"/>
    <property type="match status" value="2"/>
</dbReference>
<proteinExistence type="inferred from homology"/>
<reference evidence="7 8" key="1">
    <citation type="submission" date="2018-06" db="EMBL/GenBank/DDBJ databases">
        <title>Genomic Encyclopedia of Archaeal and Bacterial Type Strains, Phase II (KMG-II): from individual species to whole genera.</title>
        <authorList>
            <person name="Goeker M."/>
        </authorList>
    </citation>
    <scope>NUCLEOTIDE SEQUENCE [LARGE SCALE GENOMIC DNA]</scope>
    <source>
        <strain evidence="7 8">DSM 6779</strain>
    </source>
</reference>
<sequence length="647" mass="70501">MKQIHQHTFSLRMKTGILIALAILITVAAIIIISTIQTRRIAITTAKERAVATAEDIAGDIRHILNSAMEGSRHFAHTMASQSIGNGKGQLKRTEYTAIAQEVLFSNSNFLGLTIAFEPNAYDGNDIAWMDAPAHDATGRFLSYYTKAGNELSIDVLIDYQTAEMAPWYWEPMKIKTDFLTEPVIYPVQGVDVMMISCMTPILLKGKPIGVTGIDYPINFVQQLVAERDSANKDFQLSIVSNKGIYVANRLEPTKVGHPITEGDTMKTIQTSIQQGKMSITENAETLEIAVPLVVGKTIYPWQVRYSIPMSVVTAEARNLLWRLLFASTIICLLMVTAGVYYINRLIQPLGSMATMASKMADGDLTYSQEIKVSNDEIGKLYHAFSEMRQKLTGIIQQIIEGADHILIASKQLTTASIQVSQGASEQASSAEEISSTIEQMTSNIDQNSNNARETERISEEANEGMLLVQEQSSKALEANRVIASKISVINNIALQTNLLALNAAVEAARAGDAGKGFAVVAGEVRKLAEGSRNAAHEIVKLAKESFTMTEAAQNKVLDILPRVDETTRLVKEISVSSAEQSAGTNQVSRAIQDFNHVIQQNAAASEEMASNAEELSAQAESLKGIIGFFKTSTNDASADSHTFDSV</sequence>
<evidence type="ECO:0000256" key="3">
    <source>
        <dbReference type="PROSITE-ProRule" id="PRU00284"/>
    </source>
</evidence>
<dbReference type="GO" id="GO:0005886">
    <property type="term" value="C:plasma membrane"/>
    <property type="evidence" value="ECO:0007669"/>
    <property type="project" value="TreeGrafter"/>
</dbReference>
<dbReference type="Pfam" id="PF00672">
    <property type="entry name" value="HAMP"/>
    <property type="match status" value="1"/>
</dbReference>
<dbReference type="CDD" id="cd06225">
    <property type="entry name" value="HAMP"/>
    <property type="match status" value="1"/>
</dbReference>
<dbReference type="AlphaFoldDB" id="A0A2W7NBP8"/>
<dbReference type="Pfam" id="PF00015">
    <property type="entry name" value="MCPsignal"/>
    <property type="match status" value="1"/>
</dbReference>
<dbReference type="GO" id="GO:0004888">
    <property type="term" value="F:transmembrane signaling receptor activity"/>
    <property type="evidence" value="ECO:0007669"/>
    <property type="project" value="InterPro"/>
</dbReference>